<dbReference type="OrthoDB" id="6151953at2759"/>
<evidence type="ECO:0000313" key="2">
    <source>
        <dbReference type="Proteomes" id="UP000596742"/>
    </source>
</evidence>
<dbReference type="Proteomes" id="UP000596742">
    <property type="component" value="Unassembled WGS sequence"/>
</dbReference>
<accession>A0A8B6EFN7</accession>
<evidence type="ECO:0000313" key="1">
    <source>
        <dbReference type="EMBL" id="VDI33825.1"/>
    </source>
</evidence>
<protein>
    <submittedName>
        <fullName evidence="1">Uncharacterized protein</fullName>
    </submittedName>
</protein>
<proteinExistence type="predicted"/>
<sequence>MIQNKPDIGQQGRFSAKMNHTEKDELSPELYHFLCNIVGSKDVVKARRNIFKVLDFVKSYDRRFTFISSGSKAEGLDLEGSDYDSMLVYDAFRVYENIPH</sequence>
<keyword evidence="2" id="KW-1185">Reference proteome</keyword>
<comment type="caution">
    <text evidence="1">The sequence shown here is derived from an EMBL/GenBank/DDBJ whole genome shotgun (WGS) entry which is preliminary data.</text>
</comment>
<organism evidence="1 2">
    <name type="scientific">Mytilus galloprovincialis</name>
    <name type="common">Mediterranean mussel</name>
    <dbReference type="NCBI Taxonomy" id="29158"/>
    <lineage>
        <taxon>Eukaryota</taxon>
        <taxon>Metazoa</taxon>
        <taxon>Spiralia</taxon>
        <taxon>Lophotrochozoa</taxon>
        <taxon>Mollusca</taxon>
        <taxon>Bivalvia</taxon>
        <taxon>Autobranchia</taxon>
        <taxon>Pteriomorphia</taxon>
        <taxon>Mytilida</taxon>
        <taxon>Mytiloidea</taxon>
        <taxon>Mytilidae</taxon>
        <taxon>Mytilinae</taxon>
        <taxon>Mytilus</taxon>
    </lineage>
</organism>
<reference evidence="1" key="1">
    <citation type="submission" date="2018-11" db="EMBL/GenBank/DDBJ databases">
        <authorList>
            <person name="Alioto T."/>
            <person name="Alioto T."/>
        </authorList>
    </citation>
    <scope>NUCLEOTIDE SEQUENCE</scope>
</reference>
<gene>
    <name evidence="1" type="ORF">MGAL_10B058389</name>
</gene>
<dbReference type="AlphaFoldDB" id="A0A8B6EFN7"/>
<dbReference type="EMBL" id="UYJE01005096">
    <property type="protein sequence ID" value="VDI33825.1"/>
    <property type="molecule type" value="Genomic_DNA"/>
</dbReference>
<name>A0A8B6EFN7_MYTGA</name>